<organism evidence="1">
    <name type="scientific">Tatumella morbirosei</name>
    <dbReference type="NCBI Taxonomy" id="642227"/>
    <lineage>
        <taxon>Bacteria</taxon>
        <taxon>Pseudomonadati</taxon>
        <taxon>Pseudomonadota</taxon>
        <taxon>Gammaproteobacteria</taxon>
        <taxon>Enterobacterales</taxon>
        <taxon>Erwiniaceae</taxon>
        <taxon>Tatumella</taxon>
    </lineage>
</organism>
<sequence length="197" mass="22369">MFLNIYEATHMNALSIPPSVARANLASKFSSHLKVISIFNTMQDSQVVVLSSLLDSHHLTSSGNSVKADFEVTRLPAIIEMLEKKYFFPIRHLNVSVRSVTTGRMTVQTVYLIEPEHIEQLLADPEVVFANQERSLFFRSLEKEGKNLGKLIEKKGSLSQAVLSLLHHAYRDKPLSEEMWQEIEEKFTHMLDELSAA</sequence>
<dbReference type="EMBL" id="AF022806">
    <property type="protein sequence ID" value="AAC17965.1"/>
    <property type="molecule type" value="Genomic_DNA"/>
</dbReference>
<name>O68247_9GAMM</name>
<geneLocation type="plasmid" evidence="1">
    <name>pUCD5000</name>
</geneLocation>
<accession>O68247</accession>
<keyword evidence="1" id="KW-0614">Plasmid</keyword>
<evidence type="ECO:0000313" key="1">
    <source>
        <dbReference type="EMBL" id="AAC17965.1"/>
    </source>
</evidence>
<reference evidence="1" key="1">
    <citation type="journal article" date="1998" name="Plasmid">
        <title>Characterization of pUCD5000 involved in pink disease color formation by Pantoea citrea.</title>
        <authorList>
            <person name="Pujol C.J."/>
            <person name="Kado C.I."/>
        </authorList>
    </citation>
    <scope>NUCLEOTIDE SEQUENCE</scope>
    <source>
        <strain evidence="1">Pujol 1056R</strain>
        <plasmid evidence="1">pUCD5000</plasmid>
    </source>
</reference>
<protein>
    <submittedName>
        <fullName evidence="1">Uncharacterized protein</fullName>
    </submittedName>
</protein>
<dbReference type="AlphaFoldDB" id="O68247"/>
<proteinExistence type="predicted"/>